<gene>
    <name evidence="1" type="ORF">IE53DRAFT_778</name>
</gene>
<evidence type="ECO:0000313" key="2">
    <source>
        <dbReference type="Proteomes" id="UP000245626"/>
    </source>
</evidence>
<evidence type="ECO:0000313" key="1">
    <source>
        <dbReference type="EMBL" id="PWN54489.1"/>
    </source>
</evidence>
<sequence length="94" mass="10735">MRVKGPWIIPLPWSLFPSFPISLPSSSSTASPAPYVLSPFLLFVDQEERREQGREEKRGSSACVHTYIQVDKLAILKFQVSSYLHSSLFFFDEL</sequence>
<protein>
    <submittedName>
        <fullName evidence="1">Uncharacterized protein</fullName>
    </submittedName>
</protein>
<accession>A0ACD0P925</accession>
<name>A0ACD0P925_9BASI</name>
<keyword evidence="2" id="KW-1185">Reference proteome</keyword>
<dbReference type="EMBL" id="KZ819683">
    <property type="protein sequence ID" value="PWN54489.1"/>
    <property type="molecule type" value="Genomic_DNA"/>
</dbReference>
<proteinExistence type="predicted"/>
<dbReference type="Proteomes" id="UP000245626">
    <property type="component" value="Unassembled WGS sequence"/>
</dbReference>
<reference evidence="1 2" key="1">
    <citation type="journal article" date="2018" name="Mol. Biol. Evol.">
        <title>Broad Genomic Sampling Reveals a Smut Pathogenic Ancestry of the Fungal Clade Ustilaginomycotina.</title>
        <authorList>
            <person name="Kijpornyongpan T."/>
            <person name="Mondo S.J."/>
            <person name="Barry K."/>
            <person name="Sandor L."/>
            <person name="Lee J."/>
            <person name="Lipzen A."/>
            <person name="Pangilinan J."/>
            <person name="LaButti K."/>
            <person name="Hainaut M."/>
            <person name="Henrissat B."/>
            <person name="Grigoriev I.V."/>
            <person name="Spatafora J.W."/>
            <person name="Aime M.C."/>
        </authorList>
    </citation>
    <scope>NUCLEOTIDE SEQUENCE [LARGE SCALE GENOMIC DNA]</scope>
    <source>
        <strain evidence="1 2">SA 807</strain>
    </source>
</reference>
<organism evidence="1 2">
    <name type="scientific">Violaceomyces palustris</name>
    <dbReference type="NCBI Taxonomy" id="1673888"/>
    <lineage>
        <taxon>Eukaryota</taxon>
        <taxon>Fungi</taxon>
        <taxon>Dikarya</taxon>
        <taxon>Basidiomycota</taxon>
        <taxon>Ustilaginomycotina</taxon>
        <taxon>Ustilaginomycetes</taxon>
        <taxon>Violaceomycetales</taxon>
        <taxon>Violaceomycetaceae</taxon>
        <taxon>Violaceomyces</taxon>
    </lineage>
</organism>